<feature type="compositionally biased region" description="Basic residues" evidence="1">
    <location>
        <begin position="64"/>
        <end position="77"/>
    </location>
</feature>
<evidence type="ECO:0000313" key="2">
    <source>
        <dbReference type="EMBL" id="ATW63818.1"/>
    </source>
</evidence>
<feature type="region of interest" description="Disordered" evidence="1">
    <location>
        <begin position="169"/>
        <end position="194"/>
    </location>
</feature>
<feature type="compositionally biased region" description="Low complexity" evidence="1">
    <location>
        <begin position="120"/>
        <end position="133"/>
    </location>
</feature>
<organism evidence="2">
    <name type="scientific">Human herpesvirus 2</name>
    <name type="common">HHV-2</name>
    <name type="synonym">Human herpes simplex virus 2</name>
    <dbReference type="NCBI Taxonomy" id="10310"/>
    <lineage>
        <taxon>Viruses</taxon>
        <taxon>Duplodnaviria</taxon>
        <taxon>Heunggongvirae</taxon>
        <taxon>Peploviricota</taxon>
        <taxon>Herviviricetes</taxon>
        <taxon>Herpesvirales</taxon>
        <taxon>Orthoherpesviridae</taxon>
        <taxon>Alphaherpesvirinae</taxon>
        <taxon>Simplexvirus</taxon>
        <taxon>Simplexvirus humanalpha2</taxon>
    </lineage>
</organism>
<feature type="compositionally biased region" description="Basic residues" evidence="1">
    <location>
        <begin position="25"/>
        <end position="34"/>
    </location>
</feature>
<evidence type="ECO:0000256" key="1">
    <source>
        <dbReference type="SAM" id="MobiDB-lite"/>
    </source>
</evidence>
<feature type="compositionally biased region" description="Basic and acidic residues" evidence="1">
    <location>
        <begin position="1"/>
        <end position="14"/>
    </location>
</feature>
<feature type="region of interest" description="Disordered" evidence="1">
    <location>
        <begin position="1"/>
        <end position="34"/>
    </location>
</feature>
<organismHost>
    <name type="scientific">Homo sapiens</name>
    <name type="common">Human</name>
    <dbReference type="NCBI Taxonomy" id="9606"/>
</organismHost>
<feature type="compositionally biased region" description="Pro residues" evidence="1">
    <location>
        <begin position="282"/>
        <end position="291"/>
    </location>
</feature>
<accession>A0A2H4PJH5</accession>
<protein>
    <submittedName>
        <fullName evidence="2">Uncharacterized protein</fullName>
    </submittedName>
</protein>
<feature type="region of interest" description="Disordered" evidence="1">
    <location>
        <begin position="46"/>
        <end position="155"/>
    </location>
</feature>
<feature type="region of interest" description="Disordered" evidence="1">
    <location>
        <begin position="249"/>
        <end position="390"/>
    </location>
</feature>
<reference evidence="2" key="1">
    <citation type="journal article" date="2018" name="PLoS Med.">
        <title>Prevalence of and risk factors for multiple strain genital herpes simplex virus type 2 infection: a cross-sectional study.</title>
        <authorList>
            <person name="Johnston C."/>
            <person name="Magaret A."/>
            <person name="Roychoudhury P."/>
            <person name="Greninger A.L."/>
            <person name="Reeves D."/>
            <person name="Schiffer J."/>
            <person name="Jerome K.R."/>
            <person name="Sather C."/>
            <person name="Diem K."/>
            <person name="Lingappa J.R."/>
            <person name="Celum C.L."/>
            <person name="Koelle D.M."/>
            <person name="Wald A."/>
        </authorList>
    </citation>
    <scope>NUCLEOTIDE SEQUENCE</scope>
    <source>
        <strain evidence="2">1994-24134</strain>
    </source>
</reference>
<feature type="compositionally biased region" description="Basic and acidic residues" evidence="1">
    <location>
        <begin position="101"/>
        <end position="110"/>
    </location>
</feature>
<name>A0A2H4PJH5_HHV2</name>
<feature type="compositionally biased region" description="Low complexity" evidence="1">
    <location>
        <begin position="292"/>
        <end position="328"/>
    </location>
</feature>
<proteinExistence type="predicted"/>
<dbReference type="EMBL" id="MF510267">
    <property type="protein sequence ID" value="ATW63818.1"/>
    <property type="molecule type" value="Genomic_DNA"/>
</dbReference>
<feature type="region of interest" description="Disordered" evidence="1">
    <location>
        <begin position="438"/>
        <end position="477"/>
    </location>
</feature>
<sequence>MGETRGGVRGEAGGRRKGGGGGGGGKRKNGGWKGRRWGVPILLLHPLAFHSPALRESRRPPPAARRRRPKHRGRRGRAGSGRPGGRMAERERGGGGGGGEGKQREREARGKAARGGTGRAGQSAEPPEPAAAAEQRRGLRGRAGPATPRAGRGGENPCVIVYVAAGQQTGRGPAAHASRRIRPPRASGGRPHALPLSTPTPACRAPAECSAVAGAVPGDPLSRRRARAPPACCCGHFCCVIPVFIKPGARQQRTQGPAADREGLRRRKAAPRTGAPFSSPLPTSPSLPPFSPASRLLPRLRGSASASGTPGRAGAWPPRCAPAGGAPAPRRPPPPAPRVRERRERGPRRLFSIPGRGSRVAARRRAEGVPRPAVRPGPPAERGGPGAPGRAGGVSAFRFFSLPAAPLPGPTLAPSLLLVFPRPAAPLPSSFSLSGSLSRSPHIPPPPAAAAALCPRPTETPRRVSRPPGDPGSGGGRACVCLV</sequence>